<proteinExistence type="predicted"/>
<reference evidence="3 4" key="1">
    <citation type="submission" date="2016-08" db="EMBL/GenBank/DDBJ databases">
        <title>A Parts List for Fungal Cellulosomes Revealed by Comparative Genomics.</title>
        <authorList>
            <consortium name="DOE Joint Genome Institute"/>
            <person name="Haitjema C.H."/>
            <person name="Gilmore S.P."/>
            <person name="Henske J.K."/>
            <person name="Solomon K.V."/>
            <person name="De Groot R."/>
            <person name="Kuo A."/>
            <person name="Mondo S.J."/>
            <person name="Salamov A.A."/>
            <person name="Labutti K."/>
            <person name="Zhao Z."/>
            <person name="Chiniquy J."/>
            <person name="Barry K."/>
            <person name="Brewer H.M."/>
            <person name="Purvine S.O."/>
            <person name="Wright A.T."/>
            <person name="Boxma B."/>
            <person name="Van Alen T."/>
            <person name="Hackstein J.H."/>
            <person name="Baker S.E."/>
            <person name="Grigoriev I.V."/>
            <person name="O'Malley M.A."/>
        </authorList>
    </citation>
    <scope>NUCLEOTIDE SEQUENCE [LARGE SCALE GENOMIC DNA]</scope>
    <source>
        <strain evidence="3 4">S4</strain>
    </source>
</reference>
<evidence type="ECO:0000256" key="1">
    <source>
        <dbReference type="SAM" id="MobiDB-lite"/>
    </source>
</evidence>
<feature type="non-terminal residue" evidence="3">
    <location>
        <position position="283"/>
    </location>
</feature>
<gene>
    <name evidence="3" type="ORF">BCR32DRAFT_236126</name>
</gene>
<dbReference type="InterPro" id="IPR029071">
    <property type="entry name" value="Ubiquitin-like_domsf"/>
</dbReference>
<accession>A0A1Y1WTY7</accession>
<evidence type="ECO:0000313" key="3">
    <source>
        <dbReference type="EMBL" id="ORX76973.1"/>
    </source>
</evidence>
<name>A0A1Y1WTY7_9FUNG</name>
<evidence type="ECO:0000313" key="4">
    <source>
        <dbReference type="Proteomes" id="UP000193944"/>
    </source>
</evidence>
<evidence type="ECO:0000259" key="2">
    <source>
        <dbReference type="PROSITE" id="PS50053"/>
    </source>
</evidence>
<protein>
    <submittedName>
        <fullName evidence="3">Ubiquitin-like protein</fullName>
    </submittedName>
</protein>
<keyword evidence="4" id="KW-1185">Reference proteome</keyword>
<dbReference type="InterPro" id="IPR050158">
    <property type="entry name" value="Ubiquitin_ubiquitin-like"/>
</dbReference>
<dbReference type="SUPFAM" id="SSF54236">
    <property type="entry name" value="Ubiquitin-like"/>
    <property type="match status" value="1"/>
</dbReference>
<dbReference type="EMBL" id="MCFG01000270">
    <property type="protein sequence ID" value="ORX76973.1"/>
    <property type="molecule type" value="Genomic_DNA"/>
</dbReference>
<feature type="region of interest" description="Disordered" evidence="1">
    <location>
        <begin position="58"/>
        <end position="86"/>
    </location>
</feature>
<dbReference type="InterPro" id="IPR000626">
    <property type="entry name" value="Ubiquitin-like_dom"/>
</dbReference>
<comment type="caution">
    <text evidence="3">The sequence shown here is derived from an EMBL/GenBank/DDBJ whole genome shotgun (WGS) entry which is preliminary data.</text>
</comment>
<dbReference type="AlphaFoldDB" id="A0A1Y1WTY7"/>
<dbReference type="Proteomes" id="UP000193944">
    <property type="component" value="Unassembled WGS sequence"/>
</dbReference>
<dbReference type="STRING" id="1754192.A0A1Y1WTY7"/>
<feature type="region of interest" description="Disordered" evidence="1">
    <location>
        <begin position="1"/>
        <end position="34"/>
    </location>
</feature>
<feature type="region of interest" description="Disordered" evidence="1">
    <location>
        <begin position="246"/>
        <end position="266"/>
    </location>
</feature>
<feature type="compositionally biased region" description="Low complexity" evidence="1">
    <location>
        <begin position="59"/>
        <end position="86"/>
    </location>
</feature>
<dbReference type="CDD" id="cd17039">
    <property type="entry name" value="Ubl_ubiquitin_like"/>
    <property type="match status" value="1"/>
</dbReference>
<dbReference type="PANTHER" id="PTHR10666">
    <property type="entry name" value="UBIQUITIN"/>
    <property type="match status" value="1"/>
</dbReference>
<sequence>MNNNKSRNENNNSASSYYSTTTSSSSTSSLSSYSKSLNQTQLEIHRRFKKMKNERAKLNNQNNNNSNNNDNNNNNNNENDNNVNNENINKTESEINQFKVKDNKKSGVVNITVNTLTGQQFPIKTLNTYTISDLKDLIQEKEGVPSQTQILIFQDKTLDCDSMTLEDYGIKDGSSLKLMIKLFDGLCNIEQTDTKRDNTIVLLLCKKKGYLYLFETSVNSSSQLFNESFDSSFFDFCNSIDDKSVASSEMSSKPSSPNSTTYSNSSFFNKESLNFINSQTSKS</sequence>
<dbReference type="Pfam" id="PF00240">
    <property type="entry name" value="ubiquitin"/>
    <property type="match status" value="1"/>
</dbReference>
<dbReference type="OrthoDB" id="428577at2759"/>
<feature type="domain" description="Ubiquitin-like" evidence="2">
    <location>
        <begin position="109"/>
        <end position="185"/>
    </location>
</feature>
<reference evidence="3 4" key="2">
    <citation type="submission" date="2016-08" db="EMBL/GenBank/DDBJ databases">
        <title>Pervasive Adenine N6-methylation of Active Genes in Fungi.</title>
        <authorList>
            <consortium name="DOE Joint Genome Institute"/>
            <person name="Mondo S.J."/>
            <person name="Dannebaum R.O."/>
            <person name="Kuo R.C."/>
            <person name="Labutti K."/>
            <person name="Haridas S."/>
            <person name="Kuo A."/>
            <person name="Salamov A."/>
            <person name="Ahrendt S.R."/>
            <person name="Lipzen A."/>
            <person name="Sullivan W."/>
            <person name="Andreopoulos W.B."/>
            <person name="Clum A."/>
            <person name="Lindquist E."/>
            <person name="Daum C."/>
            <person name="Ramamoorthy G.K."/>
            <person name="Gryganskyi A."/>
            <person name="Culley D."/>
            <person name="Magnuson J.K."/>
            <person name="James T.Y."/>
            <person name="O'Malley M.A."/>
            <person name="Stajich J.E."/>
            <person name="Spatafora J.W."/>
            <person name="Visel A."/>
            <person name="Grigoriev I.V."/>
        </authorList>
    </citation>
    <scope>NUCLEOTIDE SEQUENCE [LARGE SCALE GENOMIC DNA]</scope>
    <source>
        <strain evidence="3 4">S4</strain>
    </source>
</reference>
<organism evidence="3 4">
    <name type="scientific">Anaeromyces robustus</name>
    <dbReference type="NCBI Taxonomy" id="1754192"/>
    <lineage>
        <taxon>Eukaryota</taxon>
        <taxon>Fungi</taxon>
        <taxon>Fungi incertae sedis</taxon>
        <taxon>Chytridiomycota</taxon>
        <taxon>Chytridiomycota incertae sedis</taxon>
        <taxon>Neocallimastigomycetes</taxon>
        <taxon>Neocallimastigales</taxon>
        <taxon>Neocallimastigaceae</taxon>
        <taxon>Anaeromyces</taxon>
    </lineage>
</organism>
<dbReference type="SMART" id="SM00213">
    <property type="entry name" value="UBQ"/>
    <property type="match status" value="1"/>
</dbReference>
<dbReference type="Gene3D" id="3.10.20.90">
    <property type="entry name" value="Phosphatidylinositol 3-kinase Catalytic Subunit, Chain A, domain 1"/>
    <property type="match status" value="1"/>
</dbReference>
<dbReference type="PROSITE" id="PS50053">
    <property type="entry name" value="UBIQUITIN_2"/>
    <property type="match status" value="1"/>
</dbReference>